<accession>A0A4Y5TPL3</accession>
<reference evidence="1 2" key="1">
    <citation type="submission" date="2019-05" db="EMBL/GenBank/DDBJ databases">
        <authorList>
            <person name="Karczewska-Golec J."/>
            <person name="Decewicz P."/>
            <person name="Golec P."/>
        </authorList>
    </citation>
    <scope>NUCLEOTIDE SEQUENCE [LARGE SCALE GENOMIC DNA]</scope>
</reference>
<gene>
    <name evidence="1" type="ORF">bb8_p04</name>
</gene>
<keyword evidence="2" id="KW-1185">Reference proteome</keyword>
<dbReference type="EMBL" id="MK984681">
    <property type="protein sequence ID" value="QDB70979.1"/>
    <property type="molecule type" value="Genomic_DNA"/>
</dbReference>
<dbReference type="Proteomes" id="UP000315813">
    <property type="component" value="Segment"/>
</dbReference>
<evidence type="ECO:0000313" key="1">
    <source>
        <dbReference type="EMBL" id="QDB70979.1"/>
    </source>
</evidence>
<organism evidence="1 2">
    <name type="scientific">Bordetella phage vB_BbrP_BB8</name>
    <dbReference type="NCBI Taxonomy" id="2587820"/>
    <lineage>
        <taxon>Viruses</taxon>
        <taxon>Duplodnaviria</taxon>
        <taxon>Heunggongvirae</taxon>
        <taxon>Uroviricota</taxon>
        <taxon>Caudoviricetes</taxon>
        <taxon>Autographivirales</taxon>
        <taxon>Autographivirales incertae sedis</taxon>
        <taxon>Vistulavirus</taxon>
        <taxon>Vistulavirus BB8</taxon>
    </lineage>
</organism>
<evidence type="ECO:0000313" key="2">
    <source>
        <dbReference type="Proteomes" id="UP000315813"/>
    </source>
</evidence>
<sequence>MTKKHFQALADEIACISDDTARLAAARAVARACARFNPAFDKARFYAACNVAI</sequence>
<name>A0A4Y5TPL3_9CAUD</name>
<protein>
    <submittedName>
        <fullName evidence="1">Uncharacterized protein</fullName>
    </submittedName>
</protein>
<proteinExistence type="predicted"/>